<organism evidence="1 2">
    <name type="scientific">Candidatus Enterococcus clewellii</name>
    <dbReference type="NCBI Taxonomy" id="1834193"/>
    <lineage>
        <taxon>Bacteria</taxon>
        <taxon>Bacillati</taxon>
        <taxon>Bacillota</taxon>
        <taxon>Bacilli</taxon>
        <taxon>Lactobacillales</taxon>
        <taxon>Enterococcaceae</taxon>
        <taxon>Enterococcus</taxon>
    </lineage>
</organism>
<reference evidence="1" key="1">
    <citation type="submission" date="2017-05" db="EMBL/GenBank/DDBJ databases">
        <authorList>
            <consortium name="The Broad Institute Genomics Platform"/>
            <consortium name="The Broad Institute Genomic Center for Infectious Diseases"/>
            <person name="Earl A."/>
            <person name="Manson A."/>
            <person name="Schwartman J."/>
            <person name="Gilmore M."/>
            <person name="Abouelleil A."/>
            <person name="Cao P."/>
            <person name="Chapman S."/>
            <person name="Cusick C."/>
            <person name="Shea T."/>
            <person name="Young S."/>
            <person name="Neafsey D."/>
            <person name="Nusbaum C."/>
            <person name="Birren B."/>
        </authorList>
    </citation>
    <scope>NUCLEOTIDE SEQUENCE</scope>
    <source>
        <strain evidence="1">9E7_DIV0242</strain>
    </source>
</reference>
<dbReference type="AlphaFoldDB" id="A0AAQ3Y141"/>
<proteinExistence type="predicted"/>
<sequence length="49" mass="5761">MRYPQIIHGLLENVDNFYSFLIQKSGIISLRFIDKLGPHSLYYQSMSIL</sequence>
<evidence type="ECO:0000313" key="2">
    <source>
        <dbReference type="Proteomes" id="UP000195141"/>
    </source>
</evidence>
<dbReference type="EMBL" id="CP147247">
    <property type="protein sequence ID" value="WYJ90791.1"/>
    <property type="molecule type" value="Genomic_DNA"/>
</dbReference>
<dbReference type="Proteomes" id="UP000195141">
    <property type="component" value="Chromosome"/>
</dbReference>
<protein>
    <submittedName>
        <fullName evidence="1">Uncharacterized protein</fullName>
    </submittedName>
</protein>
<gene>
    <name evidence="1" type="ORF">A5888_002559</name>
</gene>
<accession>A0AAQ3Y141</accession>
<name>A0AAQ3Y141_9ENTE</name>
<reference evidence="1" key="2">
    <citation type="submission" date="2024-03" db="EMBL/GenBank/DDBJ databases">
        <title>The Genome Sequence of Enterococcus sp. DIV0242b.</title>
        <authorList>
            <consortium name="The Broad Institute Genomics Platform"/>
            <consortium name="The Broad Institute Microbial Omics Core"/>
            <consortium name="The Broad Institute Genomic Center for Infectious Diseases"/>
            <person name="Earl A."/>
            <person name="Manson A."/>
            <person name="Gilmore M."/>
            <person name="Schwartman J."/>
            <person name="Shea T."/>
            <person name="Abouelleil A."/>
            <person name="Cao P."/>
            <person name="Chapman S."/>
            <person name="Cusick C."/>
            <person name="Young S."/>
            <person name="Neafsey D."/>
            <person name="Nusbaum C."/>
            <person name="Birren B."/>
        </authorList>
    </citation>
    <scope>NUCLEOTIDE SEQUENCE</scope>
    <source>
        <strain evidence="1">9E7_DIV0242</strain>
    </source>
</reference>
<keyword evidence="2" id="KW-1185">Reference proteome</keyword>
<evidence type="ECO:0000313" key="1">
    <source>
        <dbReference type="EMBL" id="WYJ90791.1"/>
    </source>
</evidence>